<comment type="caution">
    <text evidence="2">The sequence shown here is derived from an EMBL/GenBank/DDBJ whole genome shotgun (WGS) entry which is preliminary data.</text>
</comment>
<keyword evidence="1" id="KW-0812">Transmembrane</keyword>
<dbReference type="Pfam" id="PF06912">
    <property type="entry name" value="DUF1275"/>
    <property type="match status" value="1"/>
</dbReference>
<gene>
    <name evidence="2" type="ORF">PCOR1329_LOCUS23592</name>
</gene>
<protein>
    <submittedName>
        <fullName evidence="2">Uncharacterized protein</fullName>
    </submittedName>
</protein>
<evidence type="ECO:0000313" key="2">
    <source>
        <dbReference type="EMBL" id="CAK0822619.1"/>
    </source>
</evidence>
<feature type="transmembrane region" description="Helical" evidence="1">
    <location>
        <begin position="56"/>
        <end position="75"/>
    </location>
</feature>
<dbReference type="InterPro" id="IPR010699">
    <property type="entry name" value="DUF1275"/>
</dbReference>
<proteinExistence type="predicted"/>
<evidence type="ECO:0000313" key="3">
    <source>
        <dbReference type="Proteomes" id="UP001189429"/>
    </source>
</evidence>
<name>A0ABN9RVV8_9DINO</name>
<keyword evidence="3" id="KW-1185">Reference proteome</keyword>
<feature type="non-terminal residue" evidence="2">
    <location>
        <position position="1"/>
    </location>
</feature>
<dbReference type="EMBL" id="CAUYUJ010008013">
    <property type="protein sequence ID" value="CAK0822619.1"/>
    <property type="molecule type" value="Genomic_DNA"/>
</dbReference>
<evidence type="ECO:0000256" key="1">
    <source>
        <dbReference type="SAM" id="Phobius"/>
    </source>
</evidence>
<accession>A0ABN9RVV8</accession>
<dbReference type="Proteomes" id="UP001189429">
    <property type="component" value="Unassembled WGS sequence"/>
</dbReference>
<sequence length="96" mass="10040">VDAVPTFNLPLLVRAVGAVLACSAGLINSVAYFELEWFVSHQTGNLSKVGFGSMEALYVLLSFVAGSVACGLFIAKDTVHIGLALYDFGLLTAPCS</sequence>
<organism evidence="2 3">
    <name type="scientific">Prorocentrum cordatum</name>
    <dbReference type="NCBI Taxonomy" id="2364126"/>
    <lineage>
        <taxon>Eukaryota</taxon>
        <taxon>Sar</taxon>
        <taxon>Alveolata</taxon>
        <taxon>Dinophyceae</taxon>
        <taxon>Prorocentrales</taxon>
        <taxon>Prorocentraceae</taxon>
        <taxon>Prorocentrum</taxon>
    </lineage>
</organism>
<reference evidence="2" key="1">
    <citation type="submission" date="2023-10" db="EMBL/GenBank/DDBJ databases">
        <authorList>
            <person name="Chen Y."/>
            <person name="Shah S."/>
            <person name="Dougan E. K."/>
            <person name="Thang M."/>
            <person name="Chan C."/>
        </authorList>
    </citation>
    <scope>NUCLEOTIDE SEQUENCE [LARGE SCALE GENOMIC DNA]</scope>
</reference>
<feature type="transmembrane region" description="Helical" evidence="1">
    <location>
        <begin position="12"/>
        <end position="35"/>
    </location>
</feature>
<keyword evidence="1" id="KW-1133">Transmembrane helix</keyword>
<keyword evidence="1" id="KW-0472">Membrane</keyword>